<dbReference type="Proteomes" id="UP000565262">
    <property type="component" value="Unassembled WGS sequence"/>
</dbReference>
<evidence type="ECO:0000313" key="2">
    <source>
        <dbReference type="Proteomes" id="UP000565262"/>
    </source>
</evidence>
<reference evidence="1 2" key="1">
    <citation type="submission" date="2020-08" db="EMBL/GenBank/DDBJ databases">
        <title>Oceanospirillum sp. nov. isolated from marine sediment.</title>
        <authorList>
            <person name="Ji X."/>
        </authorList>
    </citation>
    <scope>NUCLEOTIDE SEQUENCE [LARGE SCALE GENOMIC DNA]</scope>
    <source>
        <strain evidence="1 2">D5</strain>
    </source>
</reference>
<comment type="caution">
    <text evidence="1">The sequence shown here is derived from an EMBL/GenBank/DDBJ whole genome shotgun (WGS) entry which is preliminary data.</text>
</comment>
<dbReference type="AlphaFoldDB" id="A0A839IXE6"/>
<sequence length="335" mass="36636">MAEIRDLTPVCEITGAVAAIAQPRLISCTVVDAAGMESDSITIVIAAGDIGAWPETGQIIGCRMGYKEGKVVDLGRFKLQRVSQTLYPNTLTMTGTAARFDAKDPTELKRAQSKSWMNTTIGGIVSEIAGRHGFSPRIHGSLGGLPVEHMDQTEETDLKFLHRLADLHDAVCKPVDSLLVFAPRGQVKTMTGRVLEPVNIQHPPENTPTHPGYVTGTVSGPEKRQFNGCTAHWYDNEKAEEIKEEVGGTPRKRLPDRYDSKAKAMDAIKAEMHRITRQGDHLSLNCPGNPMLAAECLLSMSGFPIERMSGQWSIDRVTHTFNGSYRCSVNATRPV</sequence>
<dbReference type="RefSeq" id="WP_182811455.1">
    <property type="nucleotide sequence ID" value="NZ_JACJFM010000052.1"/>
</dbReference>
<gene>
    <name evidence="1" type="ORF">H4O21_22375</name>
</gene>
<keyword evidence="2" id="KW-1185">Reference proteome</keyword>
<dbReference type="EMBL" id="JACJFM010000052">
    <property type="protein sequence ID" value="MBB1489360.1"/>
    <property type="molecule type" value="Genomic_DNA"/>
</dbReference>
<protein>
    <submittedName>
        <fullName evidence="1">Phage late control D family protein</fullName>
    </submittedName>
</protein>
<evidence type="ECO:0000313" key="1">
    <source>
        <dbReference type="EMBL" id="MBB1489360.1"/>
    </source>
</evidence>
<proteinExistence type="predicted"/>
<dbReference type="Pfam" id="PF05954">
    <property type="entry name" value="Phage_GPD"/>
    <property type="match status" value="1"/>
</dbReference>
<name>A0A839IXE6_9GAMM</name>
<accession>A0A839IXE6</accession>
<organism evidence="1 2">
    <name type="scientific">Oceanospirillum sediminis</name>
    <dbReference type="NCBI Taxonomy" id="2760088"/>
    <lineage>
        <taxon>Bacteria</taxon>
        <taxon>Pseudomonadati</taxon>
        <taxon>Pseudomonadota</taxon>
        <taxon>Gammaproteobacteria</taxon>
        <taxon>Oceanospirillales</taxon>
        <taxon>Oceanospirillaceae</taxon>
        <taxon>Oceanospirillum</taxon>
    </lineage>
</organism>
<dbReference type="SUPFAM" id="SSF69279">
    <property type="entry name" value="Phage tail proteins"/>
    <property type="match status" value="1"/>
</dbReference>